<dbReference type="GeneID" id="111246866"/>
<dbReference type="KEGG" id="vde:111246866"/>
<dbReference type="GO" id="GO:0005929">
    <property type="term" value="C:cilium"/>
    <property type="evidence" value="ECO:0007669"/>
    <property type="project" value="GOC"/>
</dbReference>
<feature type="compositionally biased region" description="Basic and acidic residues" evidence="1">
    <location>
        <begin position="13"/>
        <end position="57"/>
    </location>
</feature>
<dbReference type="Proteomes" id="UP000594260">
    <property type="component" value="Unplaced"/>
</dbReference>
<dbReference type="EnsemblMetazoa" id="XM_022797187">
    <property type="protein sequence ID" value="XP_022652922"/>
    <property type="gene ID" value="LOC111246866"/>
</dbReference>
<protein>
    <submittedName>
        <fullName evidence="2">Uncharacterized protein</fullName>
    </submittedName>
</protein>
<keyword evidence="3" id="KW-1185">Reference proteome</keyword>
<dbReference type="OMA" id="RMNINIS"/>
<name>A0A7M7JJ24_VARDE</name>
<feature type="compositionally biased region" description="Low complexity" evidence="1">
    <location>
        <begin position="322"/>
        <end position="332"/>
    </location>
</feature>
<dbReference type="GO" id="GO:0042073">
    <property type="term" value="P:intraciliary transport"/>
    <property type="evidence" value="ECO:0007669"/>
    <property type="project" value="InterPro"/>
</dbReference>
<feature type="compositionally biased region" description="Low complexity" evidence="1">
    <location>
        <begin position="89"/>
        <end position="112"/>
    </location>
</feature>
<dbReference type="GO" id="GO:0045504">
    <property type="term" value="F:dynein heavy chain binding"/>
    <property type="evidence" value="ECO:0007669"/>
    <property type="project" value="InterPro"/>
</dbReference>
<dbReference type="InterPro" id="IPR042505">
    <property type="entry name" value="DYNC2I1"/>
</dbReference>
<dbReference type="GO" id="GO:0005868">
    <property type="term" value="C:cytoplasmic dynein complex"/>
    <property type="evidence" value="ECO:0007669"/>
    <property type="project" value="InterPro"/>
</dbReference>
<feature type="compositionally biased region" description="Polar residues" evidence="1">
    <location>
        <begin position="214"/>
        <end position="230"/>
    </location>
</feature>
<dbReference type="RefSeq" id="XP_022652922.1">
    <property type="nucleotide sequence ID" value="XM_022797187.1"/>
</dbReference>
<evidence type="ECO:0000313" key="3">
    <source>
        <dbReference type="Proteomes" id="UP000594260"/>
    </source>
</evidence>
<evidence type="ECO:0000313" key="2">
    <source>
        <dbReference type="EnsemblMetazoa" id="XP_022652922"/>
    </source>
</evidence>
<accession>A0A7M7JJ24</accession>
<feature type="compositionally biased region" description="Basic and acidic residues" evidence="1">
    <location>
        <begin position="248"/>
        <end position="259"/>
    </location>
</feature>
<feature type="compositionally biased region" description="Basic and acidic residues" evidence="1">
    <location>
        <begin position="231"/>
        <end position="240"/>
    </location>
</feature>
<dbReference type="PANTHER" id="PTHR16022:SF0">
    <property type="entry name" value="CYTOPLASMIC DYNEIN 2 INTERMEDIATE CHAIN 1"/>
    <property type="match status" value="1"/>
</dbReference>
<sequence>MQERALAPWGTVEEVRLNKRSDRKAKEAVDKQDGLKTKDETRTMRAEKKRNSTESKSKLSSSKTGTSVPAASKIYSSGKMRNSNSINQSSRTSLTGKSSTSSHGTTAKSGATNALKSSDSVLKESDLLKNGIRKFKEATDKNNDVKQRHKETREHGNKEKYGQSSSAARNSSANVRNNISNEKVKPKVQESRNGKAVTQNAEKRPGTSGKSRRGSTATHESFSPTSANRNSDSDNRKAEARLTNSLERSSKTSTSDRSKTSQKSELGRAYGEASANRRSTGSYGYDNGVSLPNKGVEKTGNTTENLVNGYDGLTPGGERVGSGRYSRSNSGSEAENYSDDFSSYGSDFESDENGEGTVTTSNSNEEIEPLPKRVQFQVSEPSPERWRPIPPTTQKPQSNGKKETDENIRAHEILSFIHLDRSKHLALHFEGLQYDNYMAAFGACDRRQRATQTTERVEDECQTEPRLIRELWTQHPAKGIQGPVRGSGVGIVRVVDALALSRFVQSAAAVILEVIEEDLDVSARMNINISFTGSGINGLSVTRVNLPLYHSLPVIDVATAPSKASRIACAFQTQKEEDNGVPECGLGLWDSREPMQPKEFLTCRSPPQRLTWLGDEIVVAALEDSSLAAWDLRRTTSSITPAAGFSNWGGLMVPRRAAAFSSALESKELCRIVGLCSLTTRRGELSDNEEETSIVTLDFEGHLVFWSLFHIQETDNALDDLMVAPQSTIKLVCSARIKLSLNNLQFTALSVIDQELFIGRDDGGVFHLNRHATPKFPKAYTARPTGANEVEVPSGAVTCLCGVGRYLVVASSATRDSSTLRIFDRVSAYPLRTVTHWARVSSVLGVSMGLEQTTTSSTALLVNADYQLCRFDLNSTSIELLYENVQSLSIHKATDMNVLLIGRVDGALEFFSFALRSVNFINLNH</sequence>
<dbReference type="PANTHER" id="PTHR16022">
    <property type="entry name" value="WD REPEAT DOMAIN 60"/>
    <property type="match status" value="1"/>
</dbReference>
<dbReference type="SUPFAM" id="SSF50978">
    <property type="entry name" value="WD40 repeat-like"/>
    <property type="match status" value="1"/>
</dbReference>
<evidence type="ECO:0000256" key="1">
    <source>
        <dbReference type="SAM" id="MobiDB-lite"/>
    </source>
</evidence>
<feature type="compositionally biased region" description="Low complexity" evidence="1">
    <location>
        <begin position="164"/>
        <end position="181"/>
    </location>
</feature>
<feature type="region of interest" description="Disordered" evidence="1">
    <location>
        <begin position="1"/>
        <end position="404"/>
    </location>
</feature>
<organism evidence="2 3">
    <name type="scientific">Varroa destructor</name>
    <name type="common">Honeybee mite</name>
    <dbReference type="NCBI Taxonomy" id="109461"/>
    <lineage>
        <taxon>Eukaryota</taxon>
        <taxon>Metazoa</taxon>
        <taxon>Ecdysozoa</taxon>
        <taxon>Arthropoda</taxon>
        <taxon>Chelicerata</taxon>
        <taxon>Arachnida</taxon>
        <taxon>Acari</taxon>
        <taxon>Parasitiformes</taxon>
        <taxon>Mesostigmata</taxon>
        <taxon>Gamasina</taxon>
        <taxon>Dermanyssoidea</taxon>
        <taxon>Varroidae</taxon>
        <taxon>Varroa</taxon>
    </lineage>
</organism>
<feature type="compositionally biased region" description="Basic and acidic residues" evidence="1">
    <location>
        <begin position="182"/>
        <end position="193"/>
    </location>
</feature>
<reference evidence="2" key="1">
    <citation type="submission" date="2021-01" db="UniProtKB">
        <authorList>
            <consortium name="EnsemblMetazoa"/>
        </authorList>
    </citation>
    <scope>IDENTIFICATION</scope>
</reference>
<proteinExistence type="predicted"/>
<dbReference type="GO" id="GO:0045503">
    <property type="term" value="F:dynein light chain binding"/>
    <property type="evidence" value="ECO:0007669"/>
    <property type="project" value="InterPro"/>
</dbReference>
<feature type="compositionally biased region" description="Polar residues" evidence="1">
    <location>
        <begin position="79"/>
        <end position="88"/>
    </location>
</feature>
<dbReference type="InterPro" id="IPR036322">
    <property type="entry name" value="WD40_repeat_dom_sf"/>
</dbReference>
<dbReference type="AlphaFoldDB" id="A0A7M7JJ24"/>
<dbReference type="InParanoid" id="A0A7M7JJ24"/>
<feature type="compositionally biased region" description="Basic and acidic residues" evidence="1">
    <location>
        <begin position="134"/>
        <end position="161"/>
    </location>
</feature>
<dbReference type="OrthoDB" id="2162425at2759"/>
<feature type="compositionally biased region" description="Low complexity" evidence="1">
    <location>
        <begin position="58"/>
        <end position="67"/>
    </location>
</feature>